<reference evidence="1 2" key="1">
    <citation type="journal article" date="2024" name="Curr. Microbiol.">
        <title>Luteibacter sahnii sp. nov., A Novel Yellow-Colored Xanthomonadin Pigment Producing Probiotic Bacterium from Healthy Rice Seed Microbiome.</title>
        <authorList>
            <person name="Jaiswal G."/>
            <person name="Rana R."/>
            <person name="Nayak P.K."/>
            <person name="Chouhan R."/>
            <person name="Gandhi S.G."/>
            <person name="Patel H.K."/>
            <person name="Patil P.B."/>
        </authorList>
    </citation>
    <scope>NUCLEOTIDE SEQUENCE [LARGE SCALE GENOMIC DNA]</scope>
    <source>
        <strain evidence="1 2">PPL201</strain>
    </source>
</reference>
<keyword evidence="2" id="KW-1185">Reference proteome</keyword>
<organism evidence="1 2">
    <name type="scientific">Luteibacter sahnii</name>
    <dbReference type="NCBI Taxonomy" id="3021977"/>
    <lineage>
        <taxon>Bacteria</taxon>
        <taxon>Pseudomonadati</taxon>
        <taxon>Pseudomonadota</taxon>
        <taxon>Gammaproteobacteria</taxon>
        <taxon>Lysobacterales</taxon>
        <taxon>Rhodanobacteraceae</taxon>
        <taxon>Luteibacter</taxon>
    </lineage>
</organism>
<comment type="caution">
    <text evidence="1">The sequence shown here is derived from an EMBL/GenBank/DDBJ whole genome shotgun (WGS) entry which is preliminary data.</text>
</comment>
<dbReference type="RefSeq" id="WP_320550452.1">
    <property type="nucleotide sequence ID" value="NZ_JAQLOK010000002.1"/>
</dbReference>
<dbReference type="EMBL" id="JARJJS010000001">
    <property type="protein sequence ID" value="MDF4024185.1"/>
    <property type="molecule type" value="Genomic_DNA"/>
</dbReference>
<dbReference type="Proteomes" id="UP001528850">
    <property type="component" value="Unassembled WGS sequence"/>
</dbReference>
<gene>
    <name evidence="1" type="ORF">P3W24_04265</name>
</gene>
<accession>A0ABT6B7X7</accession>
<name>A0ABT6B7X7_9GAMM</name>
<sequence>MKTLILALLAGLPSSPQTPPGMHREPAPEVQPLRQFSWRDPAVGYTFIGPPRWAGVVQAVPLQGAHGVRFVADGKTILTVRSSDDAQAEVREGSGAIALSRRDGRVLTAQVGDGAGPLALTPEEMASAIRWDGDAGGGAAER</sequence>
<protein>
    <submittedName>
        <fullName evidence="1">Uncharacterized protein</fullName>
    </submittedName>
</protein>
<proteinExistence type="predicted"/>
<evidence type="ECO:0000313" key="1">
    <source>
        <dbReference type="EMBL" id="MDF4024185.1"/>
    </source>
</evidence>
<evidence type="ECO:0000313" key="2">
    <source>
        <dbReference type="Proteomes" id="UP001528850"/>
    </source>
</evidence>